<evidence type="ECO:0000313" key="14">
    <source>
        <dbReference type="Proteomes" id="UP000001572"/>
    </source>
</evidence>
<dbReference type="RefSeq" id="WP_012064833.1">
    <property type="nucleotide sequence ID" value="NC_009633.1"/>
</dbReference>
<dbReference type="HOGENOM" id="CLU_000445_107_19_9"/>
<dbReference type="CDD" id="cd18773">
    <property type="entry name" value="PDC1_HK_sensor"/>
    <property type="match status" value="1"/>
</dbReference>
<dbReference type="PANTHER" id="PTHR32089">
    <property type="entry name" value="METHYL-ACCEPTING CHEMOTAXIS PROTEIN MCPB"/>
    <property type="match status" value="1"/>
</dbReference>
<dbReference type="PROSITE" id="PS50885">
    <property type="entry name" value="HAMP"/>
    <property type="match status" value="1"/>
</dbReference>
<evidence type="ECO:0000256" key="2">
    <source>
        <dbReference type="ARBA" id="ARBA00022475"/>
    </source>
</evidence>
<dbReference type="Gene3D" id="6.10.340.10">
    <property type="match status" value="1"/>
</dbReference>
<dbReference type="PANTHER" id="PTHR32089:SF112">
    <property type="entry name" value="LYSOZYME-LIKE PROTEIN-RELATED"/>
    <property type="match status" value="1"/>
</dbReference>
<dbReference type="CDD" id="cd12912">
    <property type="entry name" value="PDC2_MCP_like"/>
    <property type="match status" value="1"/>
</dbReference>
<keyword evidence="7 9" id="KW-0807">Transducer</keyword>
<dbReference type="GO" id="GO:0005886">
    <property type="term" value="C:plasma membrane"/>
    <property type="evidence" value="ECO:0007669"/>
    <property type="project" value="UniProtKB-SubCell"/>
</dbReference>
<feature type="transmembrane region" description="Helical" evidence="10">
    <location>
        <begin position="12"/>
        <end position="30"/>
    </location>
</feature>
<evidence type="ECO:0000256" key="7">
    <source>
        <dbReference type="ARBA" id="ARBA00023224"/>
    </source>
</evidence>
<evidence type="ECO:0000313" key="13">
    <source>
        <dbReference type="EMBL" id="ABR49873.1"/>
    </source>
</evidence>
<dbReference type="Gene3D" id="1.10.287.950">
    <property type="entry name" value="Methyl-accepting chemotaxis protein"/>
    <property type="match status" value="1"/>
</dbReference>
<comment type="similarity">
    <text evidence="8">Belongs to the methyl-accepting chemotaxis (MCP) protein family.</text>
</comment>
<dbReference type="GO" id="GO:0006935">
    <property type="term" value="P:chemotaxis"/>
    <property type="evidence" value="ECO:0007669"/>
    <property type="project" value="UniProtKB-KW"/>
</dbReference>
<dbReference type="InterPro" id="IPR004089">
    <property type="entry name" value="MCPsignal_dom"/>
</dbReference>
<evidence type="ECO:0000256" key="10">
    <source>
        <dbReference type="SAM" id="Phobius"/>
    </source>
</evidence>
<dbReference type="InterPro" id="IPR033479">
    <property type="entry name" value="dCache_1"/>
</dbReference>
<keyword evidence="2" id="KW-1003">Cell membrane</keyword>
<evidence type="ECO:0000259" key="11">
    <source>
        <dbReference type="PROSITE" id="PS50111"/>
    </source>
</evidence>
<dbReference type="KEGG" id="amt:Amet_3754"/>
<evidence type="ECO:0000256" key="5">
    <source>
        <dbReference type="ARBA" id="ARBA00022989"/>
    </source>
</evidence>
<proteinExistence type="inferred from homology"/>
<dbReference type="Pfam" id="PF00015">
    <property type="entry name" value="MCPsignal"/>
    <property type="match status" value="1"/>
</dbReference>
<feature type="domain" description="Methyl-accepting transducer" evidence="11">
    <location>
        <begin position="380"/>
        <end position="630"/>
    </location>
</feature>
<dbReference type="InterPro" id="IPR003660">
    <property type="entry name" value="HAMP_dom"/>
</dbReference>
<reference evidence="14" key="1">
    <citation type="journal article" date="2016" name="Genome Announc.">
        <title>Complete genome sequence of Alkaliphilus metalliredigens strain QYMF, an alkaliphilic and metal-reducing bacterium isolated from borax-contaminated leachate ponds.</title>
        <authorList>
            <person name="Hwang C."/>
            <person name="Copeland A."/>
            <person name="Lucas S."/>
            <person name="Lapidus A."/>
            <person name="Barry K."/>
            <person name="Detter J.C."/>
            <person name="Glavina Del Rio T."/>
            <person name="Hammon N."/>
            <person name="Israni S."/>
            <person name="Dalin E."/>
            <person name="Tice H."/>
            <person name="Pitluck S."/>
            <person name="Chertkov O."/>
            <person name="Brettin T."/>
            <person name="Bruce D."/>
            <person name="Han C."/>
            <person name="Schmutz J."/>
            <person name="Larimer F."/>
            <person name="Land M.L."/>
            <person name="Hauser L."/>
            <person name="Kyrpides N."/>
            <person name="Mikhailova N."/>
            <person name="Ye Q."/>
            <person name="Zhou J."/>
            <person name="Richardson P."/>
            <person name="Fields M.W."/>
        </authorList>
    </citation>
    <scope>NUCLEOTIDE SEQUENCE [LARGE SCALE GENOMIC DNA]</scope>
    <source>
        <strain evidence="14">QYMF</strain>
    </source>
</reference>
<evidence type="ECO:0000256" key="4">
    <source>
        <dbReference type="ARBA" id="ARBA00022692"/>
    </source>
</evidence>
<evidence type="ECO:0000256" key="6">
    <source>
        <dbReference type="ARBA" id="ARBA00023136"/>
    </source>
</evidence>
<gene>
    <name evidence="13" type="ordered locus">Amet_3754</name>
</gene>
<keyword evidence="5 10" id="KW-1133">Transmembrane helix</keyword>
<protein>
    <submittedName>
        <fullName evidence="13">Methyl-accepting chemotaxis sensory transducer</fullName>
    </submittedName>
</protein>
<feature type="transmembrane region" description="Helical" evidence="10">
    <location>
        <begin position="286"/>
        <end position="305"/>
    </location>
</feature>
<dbReference type="PROSITE" id="PS50111">
    <property type="entry name" value="CHEMOTAXIS_TRANSDUC_2"/>
    <property type="match status" value="1"/>
</dbReference>
<comment type="subcellular location">
    <subcellularLocation>
        <location evidence="1">Cell membrane</location>
        <topology evidence="1">Multi-pass membrane protein</topology>
    </subcellularLocation>
</comment>
<keyword evidence="4 10" id="KW-0812">Transmembrane</keyword>
<dbReference type="eggNOG" id="COG0840">
    <property type="taxonomic scope" value="Bacteria"/>
</dbReference>
<dbReference type="EMBL" id="CP000724">
    <property type="protein sequence ID" value="ABR49873.1"/>
    <property type="molecule type" value="Genomic_DNA"/>
</dbReference>
<evidence type="ECO:0000256" key="8">
    <source>
        <dbReference type="ARBA" id="ARBA00029447"/>
    </source>
</evidence>
<dbReference type="OrthoDB" id="597657at2"/>
<dbReference type="STRING" id="293826.Amet_3754"/>
<name>A6TUK5_ALKMQ</name>
<sequence length="666" mass="71750">MTSIKTKLGIMLGGLLILVCIGLGWVAYFTSTNAVYTVAEELSTKTATESARVVEERINTRFSELLTIANTAEIADPNILPEEKMFYLEKEAKRGGYLSLGIGDTEGETLTMAGITINLKERDYYQQALGGKSVVTDPIISREDNTTLIVNYAVPIQEEGGNIIGVLIGARHGDELSAITNDIVLGDTGTAFMVNQVGTTVAHYAEEAVRSADNTIEMAETDPSLTSLAEIVNRMTTGETGFDEYNYDGIEKFAAFAPVGNTNWSLAVTVPTEEILSSLDSLKSNILMASILFLIFGLLLIYFITSRFARQIKGIAADLNVISNGDFSSDQSIQTRSGKDEIADTYRSMSTMKKAVSAMIKAIKDTSILINKDSESLDVIAQQMSSTSESVATAIQETTQGVSSQAEGLANINEALQTFGEKLEGIVTDIEDIDLNAKDVNDMSNKSNEDMQLLIESINVMESTFKDFTDKINGLNQNVNKVTEITSLINNIAEQTNLLALNAAIEAARAGEAGKGFAVVAQEIRKLAEQSQLSSQNINLLINNITEDADLIIETTDGLNQELSTQVNVIDGVINSYKNIVEAIHSIGVKIRSANIATMEINNEKSTILARVEEASAVAEEVAASSQEIAASSEEMSASSEEVASSAKNMGVLIGSMLEQVNKFKI</sequence>
<evidence type="ECO:0000256" key="1">
    <source>
        <dbReference type="ARBA" id="ARBA00004651"/>
    </source>
</evidence>
<accession>A6TUK5</accession>
<dbReference type="Gene3D" id="3.30.450.20">
    <property type="entry name" value="PAS domain"/>
    <property type="match status" value="1"/>
</dbReference>
<dbReference type="SUPFAM" id="SSF58104">
    <property type="entry name" value="Methyl-accepting chemotaxis protein (MCP) signaling domain"/>
    <property type="match status" value="1"/>
</dbReference>
<evidence type="ECO:0000256" key="3">
    <source>
        <dbReference type="ARBA" id="ARBA00022500"/>
    </source>
</evidence>
<dbReference type="GO" id="GO:0007165">
    <property type="term" value="P:signal transduction"/>
    <property type="evidence" value="ECO:0007669"/>
    <property type="project" value="UniProtKB-KW"/>
</dbReference>
<keyword evidence="6 10" id="KW-0472">Membrane</keyword>
<dbReference type="Pfam" id="PF02743">
    <property type="entry name" value="dCache_1"/>
    <property type="match status" value="1"/>
</dbReference>
<dbReference type="AlphaFoldDB" id="A6TUK5"/>
<dbReference type="Proteomes" id="UP000001572">
    <property type="component" value="Chromosome"/>
</dbReference>
<evidence type="ECO:0000256" key="9">
    <source>
        <dbReference type="PROSITE-ProRule" id="PRU00284"/>
    </source>
</evidence>
<organism evidence="13 14">
    <name type="scientific">Alkaliphilus metalliredigens (strain QYMF)</name>
    <dbReference type="NCBI Taxonomy" id="293826"/>
    <lineage>
        <taxon>Bacteria</taxon>
        <taxon>Bacillati</taxon>
        <taxon>Bacillota</taxon>
        <taxon>Clostridia</taxon>
        <taxon>Peptostreptococcales</taxon>
        <taxon>Natronincolaceae</taxon>
        <taxon>Alkaliphilus</taxon>
    </lineage>
</organism>
<feature type="domain" description="HAMP" evidence="12">
    <location>
        <begin position="306"/>
        <end position="361"/>
    </location>
</feature>
<keyword evidence="14" id="KW-1185">Reference proteome</keyword>
<dbReference type="SMART" id="SM00283">
    <property type="entry name" value="MA"/>
    <property type="match status" value="1"/>
</dbReference>
<evidence type="ECO:0000259" key="12">
    <source>
        <dbReference type="PROSITE" id="PS50885"/>
    </source>
</evidence>
<keyword evidence="3" id="KW-0145">Chemotaxis</keyword>